<feature type="domain" description="MsrB" evidence="8">
    <location>
        <begin position="1"/>
        <end position="117"/>
    </location>
</feature>
<organism evidence="9 10">
    <name type="scientific">Flammeovirga pectinis</name>
    <dbReference type="NCBI Taxonomy" id="2494373"/>
    <lineage>
        <taxon>Bacteria</taxon>
        <taxon>Pseudomonadati</taxon>
        <taxon>Bacteroidota</taxon>
        <taxon>Cytophagia</taxon>
        <taxon>Cytophagales</taxon>
        <taxon>Flammeovirgaceae</taxon>
        <taxon>Flammeovirga</taxon>
    </lineage>
</organism>
<evidence type="ECO:0000256" key="3">
    <source>
        <dbReference type="ARBA" id="ARBA00024679"/>
    </source>
</evidence>
<comment type="catalytic activity">
    <reaction evidence="4 7">
        <text>L-methionyl-[protein] + [thioredoxin]-disulfide + H2O = L-methionyl-(S)-S-oxide-[protein] + [thioredoxin]-dithiol</text>
        <dbReference type="Rhea" id="RHEA:14217"/>
        <dbReference type="Rhea" id="RHEA-COMP:10698"/>
        <dbReference type="Rhea" id="RHEA-COMP:10700"/>
        <dbReference type="Rhea" id="RHEA-COMP:12313"/>
        <dbReference type="Rhea" id="RHEA-COMP:12315"/>
        <dbReference type="ChEBI" id="CHEBI:15377"/>
        <dbReference type="ChEBI" id="CHEBI:16044"/>
        <dbReference type="ChEBI" id="CHEBI:29950"/>
        <dbReference type="ChEBI" id="CHEBI:44120"/>
        <dbReference type="ChEBI" id="CHEBI:50058"/>
        <dbReference type="EC" id="1.8.4.11"/>
    </reaction>
</comment>
<sequence length="282" mass="31983">MKKLTPFEEWVILNKGTERPFTGKYNRHDEPGTYICKKCSSPLYKSEDKFDSGCGWPSFDDEVEGAIKKVTDQDGQRTEIICSSCDAHLGHVFQNENLTPKNVRHCVNSISLDFEGIKAVSPKVAIFASGCFWGTQYYFLRTKGVISSTVGYIGGTKEHPTYEEICTGETGHAEAVKVVYDSDRIGYDYLAKLFFETHDPTQINKQGPDIGTQYRSEIFYFDDEQKEKAQVLIAQLKAQGLAVATSLTDAADLPFWEAEEYHQDYYEKTAGNPYCHIYTKRF</sequence>
<reference evidence="9 10" key="1">
    <citation type="submission" date="2018-12" db="EMBL/GenBank/DDBJ databases">
        <title>Flammeovirga pectinis sp. nov., isolated from the gut of the Korean scallop, Patinopecten yessoensis.</title>
        <authorList>
            <person name="Bae J.-W."/>
            <person name="Jeong Y.-S."/>
            <person name="Kang W."/>
        </authorList>
    </citation>
    <scope>NUCLEOTIDE SEQUENCE [LARGE SCALE GENOMIC DNA]</scope>
    <source>
        <strain evidence="9 10">L12M1</strain>
    </source>
</reference>
<dbReference type="InterPro" id="IPR002579">
    <property type="entry name" value="Met_Sox_Rdtase_MsrB_dom"/>
</dbReference>
<dbReference type="NCBIfam" id="NF004036">
    <property type="entry name" value="PRK05508.1"/>
    <property type="match status" value="1"/>
</dbReference>
<dbReference type="NCBIfam" id="TIGR00401">
    <property type="entry name" value="msrA"/>
    <property type="match status" value="1"/>
</dbReference>
<dbReference type="GO" id="GO:0033744">
    <property type="term" value="F:L-methionine:thioredoxin-disulfide S-oxidoreductase activity"/>
    <property type="evidence" value="ECO:0007669"/>
    <property type="project" value="RHEA"/>
</dbReference>
<proteinExistence type="inferred from homology"/>
<dbReference type="InterPro" id="IPR002569">
    <property type="entry name" value="Met_Sox_Rdtase_MsrA_dom"/>
</dbReference>
<dbReference type="RefSeq" id="WP_126612650.1">
    <property type="nucleotide sequence ID" value="NZ_CP034562.1"/>
</dbReference>
<gene>
    <name evidence="7" type="primary">msrA</name>
    <name evidence="9" type="ORF">EI427_05950</name>
</gene>
<dbReference type="NCBIfam" id="NF004042">
    <property type="entry name" value="PRK05550.1"/>
    <property type="match status" value="1"/>
</dbReference>
<dbReference type="InterPro" id="IPR011057">
    <property type="entry name" value="Mss4-like_sf"/>
</dbReference>
<feature type="active site" evidence="7">
    <location>
        <position position="131"/>
    </location>
</feature>
<evidence type="ECO:0000256" key="5">
    <source>
        <dbReference type="ARBA" id="ARBA00048488"/>
    </source>
</evidence>
<dbReference type="OrthoDB" id="4174719at2"/>
<dbReference type="InterPro" id="IPR036509">
    <property type="entry name" value="Met_Sox_Rdtase_MsrA_sf"/>
</dbReference>
<dbReference type="PANTHER" id="PTHR43774:SF1">
    <property type="entry name" value="PEPTIDE METHIONINE SULFOXIDE REDUCTASE MSRA 2"/>
    <property type="match status" value="1"/>
</dbReference>
<comment type="catalytic activity">
    <reaction evidence="6 7">
        <text>[thioredoxin]-disulfide + L-methionine + H2O = L-methionine (S)-S-oxide + [thioredoxin]-dithiol</text>
        <dbReference type="Rhea" id="RHEA:19993"/>
        <dbReference type="Rhea" id="RHEA-COMP:10698"/>
        <dbReference type="Rhea" id="RHEA-COMP:10700"/>
        <dbReference type="ChEBI" id="CHEBI:15377"/>
        <dbReference type="ChEBI" id="CHEBI:29950"/>
        <dbReference type="ChEBI" id="CHEBI:50058"/>
        <dbReference type="ChEBI" id="CHEBI:57844"/>
        <dbReference type="ChEBI" id="CHEBI:58772"/>
        <dbReference type="EC" id="1.8.4.11"/>
    </reaction>
</comment>
<comment type="similarity">
    <text evidence="7">Belongs to the MsrA Met sulfoxide reductase family.</text>
</comment>
<dbReference type="Proteomes" id="UP000267268">
    <property type="component" value="Chromosome 1"/>
</dbReference>
<evidence type="ECO:0000256" key="6">
    <source>
        <dbReference type="ARBA" id="ARBA00048782"/>
    </source>
</evidence>
<evidence type="ECO:0000256" key="1">
    <source>
        <dbReference type="ARBA" id="ARBA00023002"/>
    </source>
</evidence>
<dbReference type="PROSITE" id="PS51790">
    <property type="entry name" value="MSRB"/>
    <property type="match status" value="1"/>
</dbReference>
<dbReference type="Pfam" id="PF01641">
    <property type="entry name" value="SelR"/>
    <property type="match status" value="1"/>
</dbReference>
<comment type="catalytic activity">
    <reaction evidence="5">
        <text>L-methionyl-[protein] + [thioredoxin]-disulfide + H2O = L-methionyl-(R)-S-oxide-[protein] + [thioredoxin]-dithiol</text>
        <dbReference type="Rhea" id="RHEA:24164"/>
        <dbReference type="Rhea" id="RHEA-COMP:10698"/>
        <dbReference type="Rhea" id="RHEA-COMP:10700"/>
        <dbReference type="Rhea" id="RHEA-COMP:12313"/>
        <dbReference type="Rhea" id="RHEA-COMP:12314"/>
        <dbReference type="ChEBI" id="CHEBI:15377"/>
        <dbReference type="ChEBI" id="CHEBI:16044"/>
        <dbReference type="ChEBI" id="CHEBI:29950"/>
        <dbReference type="ChEBI" id="CHEBI:45764"/>
        <dbReference type="ChEBI" id="CHEBI:50058"/>
        <dbReference type="EC" id="1.8.4.12"/>
    </reaction>
</comment>
<keyword evidence="2" id="KW-0511">Multifunctional enzyme</keyword>
<dbReference type="HAMAP" id="MF_01401">
    <property type="entry name" value="MsrA"/>
    <property type="match status" value="1"/>
</dbReference>
<dbReference type="NCBIfam" id="TIGR00357">
    <property type="entry name" value="peptide-methionine (R)-S-oxide reductase MsrB"/>
    <property type="match status" value="1"/>
</dbReference>
<accession>A0A3S9P0S0</accession>
<dbReference type="GO" id="GO:0033743">
    <property type="term" value="F:peptide-methionine (R)-S-oxide reductase activity"/>
    <property type="evidence" value="ECO:0007669"/>
    <property type="project" value="UniProtKB-EC"/>
</dbReference>
<evidence type="ECO:0000256" key="7">
    <source>
        <dbReference type="HAMAP-Rule" id="MF_01401"/>
    </source>
</evidence>
<evidence type="ECO:0000256" key="2">
    <source>
        <dbReference type="ARBA" id="ARBA00023268"/>
    </source>
</evidence>
<evidence type="ECO:0000256" key="4">
    <source>
        <dbReference type="ARBA" id="ARBA00047806"/>
    </source>
</evidence>
<dbReference type="EC" id="1.8.4.11" evidence="7"/>
<dbReference type="SUPFAM" id="SSF55068">
    <property type="entry name" value="Peptide methionine sulfoxide reductase"/>
    <property type="match status" value="1"/>
</dbReference>
<comment type="function">
    <text evidence="3 7">Has an important function as a repair enzyme for proteins that have been inactivated by oxidation. Catalyzes the reversible oxidation-reduction of methionine sulfoxide in proteins to methionine.</text>
</comment>
<dbReference type="AlphaFoldDB" id="A0A3S9P0S0"/>
<keyword evidence="1 7" id="KW-0560">Oxidoreductase</keyword>
<evidence type="ECO:0000313" key="10">
    <source>
        <dbReference type="Proteomes" id="UP000267268"/>
    </source>
</evidence>
<dbReference type="Gene3D" id="2.170.150.20">
    <property type="entry name" value="Peptide methionine sulfoxide reductase"/>
    <property type="match status" value="1"/>
</dbReference>
<dbReference type="SUPFAM" id="SSF51316">
    <property type="entry name" value="Mss4-like"/>
    <property type="match status" value="1"/>
</dbReference>
<dbReference type="Pfam" id="PF01625">
    <property type="entry name" value="PMSR"/>
    <property type="match status" value="1"/>
</dbReference>
<dbReference type="PANTHER" id="PTHR43774">
    <property type="entry name" value="PEPTIDE METHIONINE SULFOXIDE REDUCTASE"/>
    <property type="match status" value="1"/>
</dbReference>
<dbReference type="GO" id="GO:0008113">
    <property type="term" value="F:peptide-methionine (S)-S-oxide reductase activity"/>
    <property type="evidence" value="ECO:0007669"/>
    <property type="project" value="UniProtKB-UniRule"/>
</dbReference>
<dbReference type="KEGG" id="fll:EI427_05950"/>
<dbReference type="Gene3D" id="3.30.1060.10">
    <property type="entry name" value="Peptide methionine sulphoxide reductase MsrA"/>
    <property type="match status" value="1"/>
</dbReference>
<name>A0A3S9P0S0_9BACT</name>
<evidence type="ECO:0000313" key="9">
    <source>
        <dbReference type="EMBL" id="AZQ61793.1"/>
    </source>
</evidence>
<keyword evidence="10" id="KW-1185">Reference proteome</keyword>
<protein>
    <recommendedName>
        <fullName evidence="7">Peptide methionine sulfoxide reductase MsrA</fullName>
        <shortName evidence="7">Protein-methionine-S-oxide reductase</shortName>
        <ecNumber evidence="7">1.8.4.11</ecNumber>
    </recommendedName>
    <alternativeName>
        <fullName evidence="7">Peptide-methionine (S)-S-oxide reductase</fullName>
        <shortName evidence="7">Peptide Met(O) reductase</shortName>
    </alternativeName>
</protein>
<dbReference type="EMBL" id="CP034562">
    <property type="protein sequence ID" value="AZQ61793.1"/>
    <property type="molecule type" value="Genomic_DNA"/>
</dbReference>
<evidence type="ECO:0000259" key="8">
    <source>
        <dbReference type="PROSITE" id="PS51790"/>
    </source>
</evidence>